<organism evidence="1 2">
    <name type="scientific">Sphingobacterium multivorum</name>
    <dbReference type="NCBI Taxonomy" id="28454"/>
    <lineage>
        <taxon>Bacteria</taxon>
        <taxon>Pseudomonadati</taxon>
        <taxon>Bacteroidota</taxon>
        <taxon>Sphingobacteriia</taxon>
        <taxon>Sphingobacteriales</taxon>
        <taxon>Sphingobacteriaceae</taxon>
        <taxon>Sphingobacterium</taxon>
    </lineage>
</organism>
<evidence type="ECO:0000313" key="2">
    <source>
        <dbReference type="Proteomes" id="UP000432350"/>
    </source>
</evidence>
<reference evidence="1 2" key="1">
    <citation type="submission" date="2019-10" db="EMBL/GenBank/DDBJ databases">
        <authorList>
            <person name="Karimi E."/>
        </authorList>
    </citation>
    <scope>NUCLEOTIDE SEQUENCE [LARGE SCALE GENOMIC DNA]</scope>
    <source>
        <strain evidence="1 2">Sphingobacterium sp. 8BC</strain>
    </source>
</reference>
<protein>
    <submittedName>
        <fullName evidence="1">Uncharacterized protein</fullName>
    </submittedName>
</protein>
<accession>A0A654AF72</accession>
<proteinExistence type="predicted"/>
<evidence type="ECO:0000313" key="1">
    <source>
        <dbReference type="EMBL" id="VXC66144.1"/>
    </source>
</evidence>
<dbReference type="Proteomes" id="UP000432350">
    <property type="component" value="Unassembled WGS sequence"/>
</dbReference>
<gene>
    <name evidence="1" type="ORF">SPHINGO8BC_150364</name>
</gene>
<name>A0A654AF72_SPHMU</name>
<dbReference type="AlphaFoldDB" id="A0A654AF72"/>
<dbReference type="EMBL" id="CABWMV010000007">
    <property type="protein sequence ID" value="VXC66144.1"/>
    <property type="molecule type" value="Genomic_DNA"/>
</dbReference>
<sequence>MARSLCKKLKNNNRTADKGTEHLISTDEDDVYNLTCKCA</sequence>